<keyword evidence="2" id="KW-1185">Reference proteome</keyword>
<dbReference type="OrthoDB" id="9780211at2"/>
<protein>
    <submittedName>
        <fullName evidence="1">Uncharacterized protein</fullName>
    </submittedName>
</protein>
<dbReference type="KEGG" id="dax:FDQ92_08940"/>
<dbReference type="EMBL" id="CP040098">
    <property type="protein sequence ID" value="QCQ22273.1"/>
    <property type="molecule type" value="Genomic_DNA"/>
</dbReference>
<sequence>MFAIRVGQTFPVARNAYEPQIREWEPIIDKIADLFMALVPASRFIPENGPDNKKQSLGMANAAKFFERLCKFMLSTIQTAAGRLGQPVSRLSARKECATTLKIC</sequence>
<organism evidence="1 2">
    <name type="scientific">Desulfoglaeba alkanexedens ALDC</name>
    <dbReference type="NCBI Taxonomy" id="980445"/>
    <lineage>
        <taxon>Bacteria</taxon>
        <taxon>Pseudomonadati</taxon>
        <taxon>Thermodesulfobacteriota</taxon>
        <taxon>Syntrophobacteria</taxon>
        <taxon>Syntrophobacterales</taxon>
        <taxon>Syntrophobacteraceae</taxon>
        <taxon>Desulfoglaeba</taxon>
    </lineage>
</organism>
<dbReference type="RefSeq" id="WP_137424309.1">
    <property type="nucleotide sequence ID" value="NZ_CP040098.1"/>
</dbReference>
<reference evidence="1 2" key="1">
    <citation type="submission" date="2019-05" db="EMBL/GenBank/DDBJ databases">
        <title>The Complete Genome Sequence of the n-alkane-degrading Desulfoglaeba alkanexedens ALDC reveals multiple alkylsuccinate synthase gene clusters.</title>
        <authorList>
            <person name="Callaghan A.V."/>
            <person name="Davidova I.A."/>
            <person name="Duncan K.E."/>
            <person name="Morris B."/>
            <person name="McInerney M.J."/>
        </authorList>
    </citation>
    <scope>NUCLEOTIDE SEQUENCE [LARGE SCALE GENOMIC DNA]</scope>
    <source>
        <strain evidence="1 2">ALDC</strain>
    </source>
</reference>
<evidence type="ECO:0000313" key="1">
    <source>
        <dbReference type="EMBL" id="QCQ22273.1"/>
    </source>
</evidence>
<reference evidence="1 2" key="2">
    <citation type="submission" date="2019-05" db="EMBL/GenBank/DDBJ databases">
        <authorList>
            <person name="Suflita J.M."/>
            <person name="Marks C.R."/>
        </authorList>
    </citation>
    <scope>NUCLEOTIDE SEQUENCE [LARGE SCALE GENOMIC DNA]</scope>
    <source>
        <strain evidence="1 2">ALDC</strain>
    </source>
</reference>
<evidence type="ECO:0000313" key="2">
    <source>
        <dbReference type="Proteomes" id="UP000298602"/>
    </source>
</evidence>
<gene>
    <name evidence="1" type="ORF">FDQ92_08940</name>
</gene>
<dbReference type="Proteomes" id="UP000298602">
    <property type="component" value="Chromosome"/>
</dbReference>
<accession>A0A4P8L3K8</accession>
<name>A0A4P8L3K8_9BACT</name>
<proteinExistence type="predicted"/>
<dbReference type="AlphaFoldDB" id="A0A4P8L3K8"/>